<evidence type="ECO:0000256" key="2">
    <source>
        <dbReference type="ARBA" id="ARBA00022475"/>
    </source>
</evidence>
<feature type="chain" id="PRO_5023941858" description="Disease resistance R13L4/SHOC-2-like LRR domain-containing protein" evidence="11">
    <location>
        <begin position="29"/>
        <end position="507"/>
    </location>
</feature>
<dbReference type="OMA" id="HEQEAVY"/>
<dbReference type="PANTHER" id="PTHR27000:SF768">
    <property type="entry name" value="PIRIFORMOSPORA INDICA-INSENSITIVE PROTEIN 2-LIKE ISOFORM X1"/>
    <property type="match status" value="1"/>
</dbReference>
<accession>A0A5K1CH69</accession>
<dbReference type="Gramene" id="NC4G0153390.1">
    <property type="protein sequence ID" value="NC4G0153390.1:cds"/>
    <property type="gene ID" value="NC4G0153390"/>
</dbReference>
<proteinExistence type="predicted"/>
<evidence type="ECO:0000256" key="4">
    <source>
        <dbReference type="ARBA" id="ARBA00022692"/>
    </source>
</evidence>
<dbReference type="InterPro" id="IPR001611">
    <property type="entry name" value="Leu-rich_rpt"/>
</dbReference>
<dbReference type="FunFam" id="3.80.10.10:FF:000356">
    <property type="entry name" value="LRR receptor-like serine/threonine-protein kinase"/>
    <property type="match status" value="1"/>
</dbReference>
<dbReference type="InterPro" id="IPR055414">
    <property type="entry name" value="LRR_R13L4/SHOC2-like"/>
</dbReference>
<keyword evidence="5 11" id="KW-0732">Signal</keyword>
<dbReference type="FunFam" id="3.80.10.10:FF:000041">
    <property type="entry name" value="LRR receptor-like serine/threonine-protein kinase ERECTA"/>
    <property type="match status" value="1"/>
</dbReference>
<evidence type="ECO:0000256" key="3">
    <source>
        <dbReference type="ARBA" id="ARBA00022614"/>
    </source>
</evidence>
<evidence type="ECO:0000313" key="13">
    <source>
        <dbReference type="EMBL" id="VVW25687.1"/>
    </source>
</evidence>
<dbReference type="Gene3D" id="3.80.10.10">
    <property type="entry name" value="Ribonuclease Inhibitor"/>
    <property type="match status" value="3"/>
</dbReference>
<evidence type="ECO:0000256" key="5">
    <source>
        <dbReference type="ARBA" id="ARBA00022729"/>
    </source>
</evidence>
<keyword evidence="7" id="KW-1133">Transmembrane helix</keyword>
<evidence type="ECO:0000256" key="8">
    <source>
        <dbReference type="ARBA" id="ARBA00023136"/>
    </source>
</evidence>
<dbReference type="GO" id="GO:0005886">
    <property type="term" value="C:plasma membrane"/>
    <property type="evidence" value="ECO:0007669"/>
    <property type="project" value="UniProtKB-SubCell"/>
</dbReference>
<dbReference type="PRINTS" id="PR00019">
    <property type="entry name" value="LEURICHRPT"/>
</dbReference>
<evidence type="ECO:0000256" key="1">
    <source>
        <dbReference type="ARBA" id="ARBA00004251"/>
    </source>
</evidence>
<name>A0A5K1CH69_9MAGN</name>
<evidence type="ECO:0000256" key="7">
    <source>
        <dbReference type="ARBA" id="ARBA00022989"/>
    </source>
</evidence>
<feature type="domain" description="Disease resistance R13L4/SHOC-2-like LRR" evidence="12">
    <location>
        <begin position="281"/>
        <end position="390"/>
    </location>
</feature>
<keyword evidence="8" id="KW-0472">Membrane</keyword>
<keyword evidence="6" id="KW-0677">Repeat</keyword>
<dbReference type="FunFam" id="3.80.10.10:FF:000269">
    <property type="entry name" value="Piriformospora indica-insensitive protein 2"/>
    <property type="match status" value="1"/>
</dbReference>
<feature type="signal peptide" evidence="11">
    <location>
        <begin position="1"/>
        <end position="28"/>
    </location>
</feature>
<dbReference type="OrthoDB" id="676979at2759"/>
<dbReference type="SMART" id="SM00369">
    <property type="entry name" value="LRR_TYP"/>
    <property type="match status" value="4"/>
</dbReference>
<gene>
    <name evidence="13" type="ORF">NYM_LOCUS18110</name>
</gene>
<dbReference type="InterPro" id="IPR032675">
    <property type="entry name" value="LRR_dom_sf"/>
</dbReference>
<evidence type="ECO:0000256" key="9">
    <source>
        <dbReference type="ARBA" id="ARBA00023170"/>
    </source>
</evidence>
<keyword evidence="10" id="KW-0325">Glycoprotein</keyword>
<dbReference type="InterPro" id="IPR003591">
    <property type="entry name" value="Leu-rich_rpt_typical-subtyp"/>
</dbReference>
<evidence type="ECO:0000256" key="10">
    <source>
        <dbReference type="ARBA" id="ARBA00023180"/>
    </source>
</evidence>
<keyword evidence="9" id="KW-0675">Receptor</keyword>
<organism evidence="13">
    <name type="scientific">Nymphaea colorata</name>
    <name type="common">pocket water lily</name>
    <dbReference type="NCBI Taxonomy" id="210225"/>
    <lineage>
        <taxon>Eukaryota</taxon>
        <taxon>Viridiplantae</taxon>
        <taxon>Streptophyta</taxon>
        <taxon>Embryophyta</taxon>
        <taxon>Tracheophyta</taxon>
        <taxon>Spermatophyta</taxon>
        <taxon>Magnoliopsida</taxon>
        <taxon>Nymphaeales</taxon>
        <taxon>Nymphaeaceae</taxon>
        <taxon>Nymphaea</taxon>
    </lineage>
</organism>
<keyword evidence="4" id="KW-0812">Transmembrane</keyword>
<sequence length="507" mass="54706">MSSSSSSSPFQIAVFLLLCCLLEPYSCGYSTIVPESLTPTLVDTPQTGLSMNMDDGAHTDRQEQAAVYEVMKATGNGWATSIPDICKGRWHGIECMPDENRVFHVVSLAFGALSDDTAFPTCDPSSSFISPSIAKLPYIRRLFFYQCCNGNPQPIPAFLGQLAGSLESLVLRENGHVGAIPHELGNLTQLRVLDLHGNNLAGDAALPASLGNLRRLGLLDLSRNRLAGKIPASVGELKGLNVLDLNQNLLQGPIPDSIGDCTSLLKVDLSRNRLAGPIPSSLGKLTSLLLLDLSYNSLSAPIPASLGGLKSLETLVLKGNFMEGAVIPESVGRMRSLMVLVLTNMGLKGPIPDGLGQLTRLRVLHLDRNWLNGSIPASLRALENLSELRVNDNQLTGAVPFAKEMLWRMGRKIHLQNNSGLCYLNGDWSGDDQNDMSSSFLPGISSCEFRKTEHLLFHELPSSSYSSSPQLPPSPIPSSSSPPPSMTAASVVWMLVVCEMLFSFHFL</sequence>
<dbReference type="SUPFAM" id="SSF52058">
    <property type="entry name" value="L domain-like"/>
    <property type="match status" value="1"/>
</dbReference>
<dbReference type="GO" id="GO:0051707">
    <property type="term" value="P:response to other organism"/>
    <property type="evidence" value="ECO:0007669"/>
    <property type="project" value="UniProtKB-ARBA"/>
</dbReference>
<protein>
    <recommendedName>
        <fullName evidence="12">Disease resistance R13L4/SHOC-2-like LRR domain-containing protein</fullName>
    </recommendedName>
</protein>
<keyword evidence="3" id="KW-0433">Leucine-rich repeat</keyword>
<comment type="subcellular location">
    <subcellularLocation>
        <location evidence="1">Cell membrane</location>
        <topology evidence="1">Single-pass type I membrane protein</topology>
    </subcellularLocation>
</comment>
<dbReference type="AlphaFoldDB" id="A0A5K1CH69"/>
<evidence type="ECO:0000256" key="11">
    <source>
        <dbReference type="SAM" id="SignalP"/>
    </source>
</evidence>
<dbReference type="EMBL" id="LR721782">
    <property type="protein sequence ID" value="VVW25687.1"/>
    <property type="molecule type" value="Genomic_DNA"/>
</dbReference>
<dbReference type="Pfam" id="PF23598">
    <property type="entry name" value="LRR_14"/>
    <property type="match status" value="1"/>
</dbReference>
<evidence type="ECO:0000256" key="6">
    <source>
        <dbReference type="ARBA" id="ARBA00022737"/>
    </source>
</evidence>
<dbReference type="Pfam" id="PF00560">
    <property type="entry name" value="LRR_1"/>
    <property type="match status" value="1"/>
</dbReference>
<evidence type="ECO:0000259" key="12">
    <source>
        <dbReference type="Pfam" id="PF23598"/>
    </source>
</evidence>
<reference evidence="13" key="1">
    <citation type="submission" date="2019-09" db="EMBL/GenBank/DDBJ databases">
        <authorList>
            <person name="Zhang L."/>
        </authorList>
    </citation>
    <scope>NUCLEOTIDE SEQUENCE</scope>
</reference>
<keyword evidence="2" id="KW-1003">Cell membrane</keyword>
<dbReference type="PANTHER" id="PTHR27000">
    <property type="entry name" value="LEUCINE-RICH REPEAT RECEPTOR-LIKE PROTEIN KINASE FAMILY PROTEIN-RELATED"/>
    <property type="match status" value="1"/>
</dbReference>
<dbReference type="Pfam" id="PF13855">
    <property type="entry name" value="LRR_8"/>
    <property type="match status" value="1"/>
</dbReference>